<feature type="transmembrane region" description="Helical" evidence="1">
    <location>
        <begin position="102"/>
        <end position="126"/>
    </location>
</feature>
<name>A0A0P6YD91_9CHLR</name>
<dbReference type="AlphaFoldDB" id="A0A0P6YD91"/>
<keyword evidence="1" id="KW-1133">Transmembrane helix</keyword>
<reference evidence="2 3" key="1">
    <citation type="submission" date="2015-07" db="EMBL/GenBank/DDBJ databases">
        <title>Whole genome sequence of Herpetosiphon geysericola DSM 7119.</title>
        <authorList>
            <person name="Hemp J."/>
            <person name="Ward L.M."/>
            <person name="Pace L.A."/>
            <person name="Fischer W.W."/>
        </authorList>
    </citation>
    <scope>NUCLEOTIDE SEQUENCE [LARGE SCALE GENOMIC DNA]</scope>
    <source>
        <strain evidence="2 3">DSM 7119</strain>
    </source>
</reference>
<sequence>MVGRGLPFGLKVKIGLRAHYQITVIELKYMKPTVVVLHVLAVMVFAGGAHGVDLRLVLAVHHQFRTLAMVTIGLIVNNGLQVSSGFLFLLHRKACTQLGNGIPVMILMATGMRMCSVMTMCMSGMFHRNLRQHLLRSRLQRRSPEYWPSA</sequence>
<evidence type="ECO:0000256" key="1">
    <source>
        <dbReference type="SAM" id="Phobius"/>
    </source>
</evidence>
<gene>
    <name evidence="2" type="ORF">SE18_25640</name>
</gene>
<comment type="caution">
    <text evidence="2">The sequence shown here is derived from an EMBL/GenBank/DDBJ whole genome shotgun (WGS) entry which is preliminary data.</text>
</comment>
<evidence type="ECO:0000313" key="2">
    <source>
        <dbReference type="EMBL" id="KPL79975.1"/>
    </source>
</evidence>
<keyword evidence="1" id="KW-0472">Membrane</keyword>
<protein>
    <submittedName>
        <fullName evidence="2">Uncharacterized protein</fullName>
    </submittedName>
</protein>
<proteinExistence type="predicted"/>
<feature type="transmembrane region" description="Helical" evidence="1">
    <location>
        <begin position="66"/>
        <end position="90"/>
    </location>
</feature>
<keyword evidence="1" id="KW-0812">Transmembrane</keyword>
<feature type="transmembrane region" description="Helical" evidence="1">
    <location>
        <begin position="35"/>
        <end position="54"/>
    </location>
</feature>
<dbReference type="EMBL" id="LGKP01000042">
    <property type="protein sequence ID" value="KPL79975.1"/>
    <property type="molecule type" value="Genomic_DNA"/>
</dbReference>
<keyword evidence="3" id="KW-1185">Reference proteome</keyword>
<evidence type="ECO:0000313" key="3">
    <source>
        <dbReference type="Proteomes" id="UP000050277"/>
    </source>
</evidence>
<accession>A0A0P6YD91</accession>
<dbReference type="Proteomes" id="UP000050277">
    <property type="component" value="Unassembled WGS sequence"/>
</dbReference>
<organism evidence="2 3">
    <name type="scientific">Herpetosiphon geysericola</name>
    <dbReference type="NCBI Taxonomy" id="70996"/>
    <lineage>
        <taxon>Bacteria</taxon>
        <taxon>Bacillati</taxon>
        <taxon>Chloroflexota</taxon>
        <taxon>Chloroflexia</taxon>
        <taxon>Herpetosiphonales</taxon>
        <taxon>Herpetosiphonaceae</taxon>
        <taxon>Herpetosiphon</taxon>
    </lineage>
</organism>